<protein>
    <submittedName>
        <fullName evidence="1">Uncharacterized protein</fullName>
    </submittedName>
</protein>
<evidence type="ECO:0000313" key="1">
    <source>
        <dbReference type="EMBL" id="KNC31788.1"/>
    </source>
</evidence>
<dbReference type="Proteomes" id="UP000037069">
    <property type="component" value="Unassembled WGS sequence"/>
</dbReference>
<reference evidence="1 2" key="1">
    <citation type="journal article" date="2015" name="Nat. Commun.">
        <title>Lucilia cuprina genome unlocks parasitic fly biology to underpin future interventions.</title>
        <authorList>
            <person name="Anstead C.A."/>
            <person name="Korhonen P.K."/>
            <person name="Young N.D."/>
            <person name="Hall R.S."/>
            <person name="Jex A.R."/>
            <person name="Murali S.C."/>
            <person name="Hughes D.S."/>
            <person name="Lee S.F."/>
            <person name="Perry T."/>
            <person name="Stroehlein A.J."/>
            <person name="Ansell B.R."/>
            <person name="Breugelmans B."/>
            <person name="Hofmann A."/>
            <person name="Qu J."/>
            <person name="Dugan S."/>
            <person name="Lee S.L."/>
            <person name="Chao H."/>
            <person name="Dinh H."/>
            <person name="Han Y."/>
            <person name="Doddapaneni H.V."/>
            <person name="Worley K.C."/>
            <person name="Muzny D.M."/>
            <person name="Ioannidis P."/>
            <person name="Waterhouse R.M."/>
            <person name="Zdobnov E.M."/>
            <person name="James P.J."/>
            <person name="Bagnall N.H."/>
            <person name="Kotze A.C."/>
            <person name="Gibbs R.A."/>
            <person name="Richards S."/>
            <person name="Batterham P."/>
            <person name="Gasser R.B."/>
        </authorList>
    </citation>
    <scope>NUCLEOTIDE SEQUENCE [LARGE SCALE GENOMIC DNA]</scope>
    <source>
        <strain evidence="1 2">LS</strain>
        <tissue evidence="1">Full body</tissue>
    </source>
</reference>
<proteinExistence type="predicted"/>
<comment type="caution">
    <text evidence="1">The sequence shown here is derived from an EMBL/GenBank/DDBJ whole genome shotgun (WGS) entry which is preliminary data.</text>
</comment>
<evidence type="ECO:0000313" key="2">
    <source>
        <dbReference type="Proteomes" id="UP000037069"/>
    </source>
</evidence>
<accession>A0A0L0CHA0</accession>
<gene>
    <name evidence="1" type="ORF">FF38_07691</name>
</gene>
<name>A0A0L0CHA0_LUCCU</name>
<sequence length="85" mass="9553">MKLLLARRPLPIFSCRPMLYIPRVVIPITAPLRPFLFMIITQNTSGAAGSLWSGGPGYKLATVNLKSQYGQDMYVYMNTTIDIFL</sequence>
<dbReference type="AlphaFoldDB" id="A0A0L0CHA0"/>
<dbReference type="EMBL" id="JRES01000379">
    <property type="protein sequence ID" value="KNC31788.1"/>
    <property type="molecule type" value="Genomic_DNA"/>
</dbReference>
<dbReference type="Pfam" id="PF15868">
    <property type="entry name" value="MBF2"/>
    <property type="match status" value="1"/>
</dbReference>
<organism evidence="1 2">
    <name type="scientific">Lucilia cuprina</name>
    <name type="common">Green bottle fly</name>
    <name type="synonym">Australian sheep blowfly</name>
    <dbReference type="NCBI Taxonomy" id="7375"/>
    <lineage>
        <taxon>Eukaryota</taxon>
        <taxon>Metazoa</taxon>
        <taxon>Ecdysozoa</taxon>
        <taxon>Arthropoda</taxon>
        <taxon>Hexapoda</taxon>
        <taxon>Insecta</taxon>
        <taxon>Pterygota</taxon>
        <taxon>Neoptera</taxon>
        <taxon>Endopterygota</taxon>
        <taxon>Diptera</taxon>
        <taxon>Brachycera</taxon>
        <taxon>Muscomorpha</taxon>
        <taxon>Oestroidea</taxon>
        <taxon>Calliphoridae</taxon>
        <taxon>Luciliinae</taxon>
        <taxon>Lucilia</taxon>
    </lineage>
</organism>
<dbReference type="InterPro" id="IPR031734">
    <property type="entry name" value="MBF2"/>
</dbReference>
<keyword evidence="2" id="KW-1185">Reference proteome</keyword>